<evidence type="ECO:0008006" key="3">
    <source>
        <dbReference type="Google" id="ProtNLM"/>
    </source>
</evidence>
<dbReference type="Pfam" id="PF13563">
    <property type="entry name" value="2_5_RNA_ligase2"/>
    <property type="match status" value="1"/>
</dbReference>
<dbReference type="SUPFAM" id="SSF55144">
    <property type="entry name" value="LigT-like"/>
    <property type="match status" value="1"/>
</dbReference>
<dbReference type="Proteomes" id="UP000034616">
    <property type="component" value="Unassembled WGS sequence"/>
</dbReference>
<dbReference type="AlphaFoldDB" id="A0A0G0UDP6"/>
<proteinExistence type="predicted"/>
<evidence type="ECO:0000313" key="1">
    <source>
        <dbReference type="EMBL" id="KKR87054.1"/>
    </source>
</evidence>
<reference evidence="1 2" key="1">
    <citation type="journal article" date="2015" name="Nature">
        <title>rRNA introns, odd ribosomes, and small enigmatic genomes across a large radiation of phyla.</title>
        <authorList>
            <person name="Brown C.T."/>
            <person name="Hug L.A."/>
            <person name="Thomas B.C."/>
            <person name="Sharon I."/>
            <person name="Castelle C.J."/>
            <person name="Singh A."/>
            <person name="Wilkins M.J."/>
            <person name="Williams K.H."/>
            <person name="Banfield J.F."/>
        </authorList>
    </citation>
    <scope>NUCLEOTIDE SEQUENCE [LARGE SCALE GENOMIC DNA]</scope>
</reference>
<sequence>MDMFFETMKIFAMYARVVLDRNTWLDAFRKKYHDAYDPHITLIQPRIISEEQVSDIKKRVSSFFSDFHIPNHRIDVIFDTLIPEETKTEKNCVMIGPKQNFLLLDLQKRLRAILVEYLNFFEEKTKTYEENFRPHITIGIDLSSDDYMVALNELGNEYLFKGSVSEIVLTVVKEHTIEEAKNVENMTVFYL</sequence>
<dbReference type="EMBL" id="LCAH01000006">
    <property type="protein sequence ID" value="KKR87054.1"/>
    <property type="molecule type" value="Genomic_DNA"/>
</dbReference>
<dbReference type="Gene3D" id="3.90.1140.10">
    <property type="entry name" value="Cyclic phosphodiesterase"/>
    <property type="match status" value="1"/>
</dbReference>
<dbReference type="InterPro" id="IPR009097">
    <property type="entry name" value="Cyclic_Pdiesterase"/>
</dbReference>
<protein>
    <recommendedName>
        <fullName evidence="3">2'-5' RNA ligase</fullName>
    </recommendedName>
</protein>
<evidence type="ECO:0000313" key="2">
    <source>
        <dbReference type="Proteomes" id="UP000034616"/>
    </source>
</evidence>
<accession>A0A0G0UDP6</accession>
<gene>
    <name evidence="1" type="ORF">UU35_C0006G0007</name>
</gene>
<comment type="caution">
    <text evidence="1">The sequence shown here is derived from an EMBL/GenBank/DDBJ whole genome shotgun (WGS) entry which is preliminary data.</text>
</comment>
<organism evidence="1 2">
    <name type="scientific">Candidatus Uhrbacteria bacterium GW2011_GWC2_41_11</name>
    <dbReference type="NCBI Taxonomy" id="1618985"/>
    <lineage>
        <taxon>Bacteria</taxon>
        <taxon>Candidatus Uhriibacteriota</taxon>
    </lineage>
</organism>
<name>A0A0G0UDP6_9BACT</name>